<dbReference type="GO" id="GO:0005829">
    <property type="term" value="C:cytosol"/>
    <property type="evidence" value="ECO:0007669"/>
    <property type="project" value="TreeGrafter"/>
</dbReference>
<gene>
    <name evidence="2" type="ORF">OBBRIDRAFT_821863</name>
</gene>
<dbReference type="GO" id="GO:0004852">
    <property type="term" value="F:uroporphyrinogen-III synthase activity"/>
    <property type="evidence" value="ECO:0007669"/>
    <property type="project" value="InterPro"/>
</dbReference>
<evidence type="ECO:0000313" key="2">
    <source>
        <dbReference type="EMBL" id="OCH84534.1"/>
    </source>
</evidence>
<feature type="domain" description="Tetrapyrrole biosynthesis uroporphyrinogen III synthase" evidence="1">
    <location>
        <begin position="16"/>
        <end position="283"/>
    </location>
</feature>
<dbReference type="CDD" id="cd06578">
    <property type="entry name" value="HemD"/>
    <property type="match status" value="1"/>
</dbReference>
<dbReference type="OrthoDB" id="5595751at2759"/>
<keyword evidence="3" id="KW-1185">Reference proteome</keyword>
<accession>A0A8E2DG72</accession>
<dbReference type="Pfam" id="PF02602">
    <property type="entry name" value="HEM4"/>
    <property type="match status" value="1"/>
</dbReference>
<dbReference type="InterPro" id="IPR003754">
    <property type="entry name" value="4pyrrol_synth_uPrphyn_synth"/>
</dbReference>
<dbReference type="InterPro" id="IPR039793">
    <property type="entry name" value="UROS/Hem4"/>
</dbReference>
<sequence>MANVLLLRSTSQDGPDKYEEAFRSRGYTPISVPVLETVLKNLGDLKGSVLEGPFKLAFGGVIVTSARACEAWRVVMQEITDATSGPRDSGVSWSTVPFYVVGEATAKVLSEIYDAFPGSPYTPRDIRGAAESGTSERLAKFILEDLKDASGSKKLLYLTGDKNRDTLPNILAGGGFSLESLQVYESQGSSRFAEDLRQVLTSKPSGSDRWWIVYFAPSAADFVTPILRKHFNLQGAEPEQVNGGSLSTPQIAAIGPTTSTFLRDTLRLNVNVVPTRPVADALVSAIVHLDGGPRS</sequence>
<dbReference type="Proteomes" id="UP000250043">
    <property type="component" value="Unassembled WGS sequence"/>
</dbReference>
<protein>
    <submittedName>
        <fullName evidence="2">Tetrapyrrole biosynthesis uroporphyrinogen III synthase</fullName>
    </submittedName>
</protein>
<dbReference type="UniPathway" id="UPA00251">
    <property type="reaction ID" value="UER00320"/>
</dbReference>
<dbReference type="GO" id="GO:0006780">
    <property type="term" value="P:uroporphyrinogen III biosynthetic process"/>
    <property type="evidence" value="ECO:0007669"/>
    <property type="project" value="InterPro"/>
</dbReference>
<proteinExistence type="predicted"/>
<dbReference type="PANTHER" id="PTHR12390:SF0">
    <property type="entry name" value="UROPORPHYRINOGEN-III SYNTHASE"/>
    <property type="match status" value="1"/>
</dbReference>
<evidence type="ECO:0000313" key="3">
    <source>
        <dbReference type="Proteomes" id="UP000250043"/>
    </source>
</evidence>
<name>A0A8E2DG72_9APHY</name>
<dbReference type="InterPro" id="IPR036108">
    <property type="entry name" value="4pyrrol_syn_uPrphyn_synt_sf"/>
</dbReference>
<organism evidence="2 3">
    <name type="scientific">Obba rivulosa</name>
    <dbReference type="NCBI Taxonomy" id="1052685"/>
    <lineage>
        <taxon>Eukaryota</taxon>
        <taxon>Fungi</taxon>
        <taxon>Dikarya</taxon>
        <taxon>Basidiomycota</taxon>
        <taxon>Agaricomycotina</taxon>
        <taxon>Agaricomycetes</taxon>
        <taxon>Polyporales</taxon>
        <taxon>Gelatoporiaceae</taxon>
        <taxon>Obba</taxon>
    </lineage>
</organism>
<dbReference type="AlphaFoldDB" id="A0A8E2DG72"/>
<reference evidence="2 3" key="1">
    <citation type="submission" date="2016-07" db="EMBL/GenBank/DDBJ databases">
        <title>Draft genome of the white-rot fungus Obba rivulosa 3A-2.</title>
        <authorList>
            <consortium name="DOE Joint Genome Institute"/>
            <person name="Miettinen O."/>
            <person name="Riley R."/>
            <person name="Acob R."/>
            <person name="Barry K."/>
            <person name="Cullen D."/>
            <person name="De Vries R."/>
            <person name="Hainaut M."/>
            <person name="Hatakka A."/>
            <person name="Henrissat B."/>
            <person name="Hilden K."/>
            <person name="Kuo R."/>
            <person name="Labutti K."/>
            <person name="Lipzen A."/>
            <person name="Makela M.R."/>
            <person name="Sandor L."/>
            <person name="Spatafora J.W."/>
            <person name="Grigoriev I.V."/>
            <person name="Hibbett D.S."/>
        </authorList>
    </citation>
    <scope>NUCLEOTIDE SEQUENCE [LARGE SCALE GENOMIC DNA]</scope>
    <source>
        <strain evidence="2 3">3A-2</strain>
    </source>
</reference>
<dbReference type="PANTHER" id="PTHR12390">
    <property type="entry name" value="UROPORPHYRINOGEN III SYNTHASE"/>
    <property type="match status" value="1"/>
</dbReference>
<evidence type="ECO:0000259" key="1">
    <source>
        <dbReference type="Pfam" id="PF02602"/>
    </source>
</evidence>
<dbReference type="EMBL" id="KV722662">
    <property type="protein sequence ID" value="OCH84534.1"/>
    <property type="molecule type" value="Genomic_DNA"/>
</dbReference>
<dbReference type="SUPFAM" id="SSF69618">
    <property type="entry name" value="HemD-like"/>
    <property type="match status" value="1"/>
</dbReference>
<dbReference type="Gene3D" id="3.40.50.10090">
    <property type="match status" value="2"/>
</dbReference>
<dbReference type="GO" id="GO:0006782">
    <property type="term" value="P:protoporphyrinogen IX biosynthetic process"/>
    <property type="evidence" value="ECO:0007669"/>
    <property type="project" value="UniProtKB-UniPathway"/>
</dbReference>